<gene>
    <name evidence="1" type="ORF">PFISCL1PPCAC_2111</name>
</gene>
<sequence>TIVRTAGVVDVIHIDCNSTQSPLSIHFIRVDLRNGPNTRRIDYVVIFRCVPPHVNPATDLFDSIYSQTLSSHSHTVFTAGTSLVIIEMRVIVPVGNCWVRMSMTMRIDERKEEKKKEEEKHRFN</sequence>
<feature type="non-terminal residue" evidence="1">
    <location>
        <position position="1"/>
    </location>
</feature>
<comment type="caution">
    <text evidence="1">The sequence shown here is derived from an EMBL/GenBank/DDBJ whole genome shotgun (WGS) entry which is preliminary data.</text>
</comment>
<feature type="non-terminal residue" evidence="1">
    <location>
        <position position="124"/>
    </location>
</feature>
<accession>A0AAV5UWU9</accession>
<proteinExistence type="predicted"/>
<dbReference type="Proteomes" id="UP001432322">
    <property type="component" value="Unassembled WGS sequence"/>
</dbReference>
<dbReference type="EMBL" id="BTSY01000001">
    <property type="protein sequence ID" value="GMT10814.1"/>
    <property type="molecule type" value="Genomic_DNA"/>
</dbReference>
<organism evidence="1 2">
    <name type="scientific">Pristionchus fissidentatus</name>
    <dbReference type="NCBI Taxonomy" id="1538716"/>
    <lineage>
        <taxon>Eukaryota</taxon>
        <taxon>Metazoa</taxon>
        <taxon>Ecdysozoa</taxon>
        <taxon>Nematoda</taxon>
        <taxon>Chromadorea</taxon>
        <taxon>Rhabditida</taxon>
        <taxon>Rhabditina</taxon>
        <taxon>Diplogasteromorpha</taxon>
        <taxon>Diplogasteroidea</taxon>
        <taxon>Neodiplogasteridae</taxon>
        <taxon>Pristionchus</taxon>
    </lineage>
</organism>
<protein>
    <submittedName>
        <fullName evidence="1">Uncharacterized protein</fullName>
    </submittedName>
</protein>
<dbReference type="AlphaFoldDB" id="A0AAV5UWU9"/>
<keyword evidence="2" id="KW-1185">Reference proteome</keyword>
<name>A0AAV5UWU9_9BILA</name>
<evidence type="ECO:0000313" key="2">
    <source>
        <dbReference type="Proteomes" id="UP001432322"/>
    </source>
</evidence>
<evidence type="ECO:0000313" key="1">
    <source>
        <dbReference type="EMBL" id="GMT10814.1"/>
    </source>
</evidence>
<reference evidence="1" key="1">
    <citation type="submission" date="2023-10" db="EMBL/GenBank/DDBJ databases">
        <title>Genome assembly of Pristionchus species.</title>
        <authorList>
            <person name="Yoshida K."/>
            <person name="Sommer R.J."/>
        </authorList>
    </citation>
    <scope>NUCLEOTIDE SEQUENCE</scope>
    <source>
        <strain evidence="1">RS5133</strain>
    </source>
</reference>